<name>A0ABY1H7S6_9GAMM</name>
<protein>
    <submittedName>
        <fullName evidence="1">Methyl-accepting chemotaxis protein</fullName>
    </submittedName>
</protein>
<proteinExistence type="predicted"/>
<sequence>MIKNSGFKRLIILSVVILLTAILLVSNIISYNILKSKTIEDVNLLSSSIVSYEANKIEHWFTAKTNALNVLTQKYKCRTA</sequence>
<evidence type="ECO:0000313" key="2">
    <source>
        <dbReference type="Proteomes" id="UP000182660"/>
    </source>
</evidence>
<reference evidence="1 2" key="1">
    <citation type="submission" date="2016-11" db="EMBL/GenBank/DDBJ databases">
        <authorList>
            <person name="Klemetsen T."/>
        </authorList>
    </citation>
    <scope>NUCLEOTIDE SEQUENCE [LARGE SCALE GENOMIC DNA]</scope>
    <source>
        <strain evidence="1">MT 2528</strain>
    </source>
</reference>
<accession>A0ABY1H7S6</accession>
<comment type="caution">
    <text evidence="1">The sequence shown here is derived from an EMBL/GenBank/DDBJ whole genome shotgun (WGS) entry which is preliminary data.</text>
</comment>
<organism evidence="1 2">
    <name type="scientific">Moritella viscosa</name>
    <dbReference type="NCBI Taxonomy" id="80854"/>
    <lineage>
        <taxon>Bacteria</taxon>
        <taxon>Pseudomonadati</taxon>
        <taxon>Pseudomonadota</taxon>
        <taxon>Gammaproteobacteria</taxon>
        <taxon>Alteromonadales</taxon>
        <taxon>Moritellaceae</taxon>
        <taxon>Moritella</taxon>
    </lineage>
</organism>
<dbReference type="Proteomes" id="UP000182660">
    <property type="component" value="Unassembled WGS sequence"/>
</dbReference>
<gene>
    <name evidence="1" type="ORF">MT2528_0577</name>
</gene>
<dbReference type="EMBL" id="FPLJ01000018">
    <property type="protein sequence ID" value="SGY84152.1"/>
    <property type="molecule type" value="Genomic_DNA"/>
</dbReference>
<evidence type="ECO:0000313" key="1">
    <source>
        <dbReference type="EMBL" id="SGY84152.1"/>
    </source>
</evidence>
<keyword evidence="2" id="KW-1185">Reference proteome</keyword>